<dbReference type="Proteomes" id="UP000636800">
    <property type="component" value="Unassembled WGS sequence"/>
</dbReference>
<reference evidence="1 2" key="1">
    <citation type="journal article" date="2020" name="Nat. Food">
        <title>A phased Vanilla planifolia genome enables genetic improvement of flavour and production.</title>
        <authorList>
            <person name="Hasing T."/>
            <person name="Tang H."/>
            <person name="Brym M."/>
            <person name="Khazi F."/>
            <person name="Huang T."/>
            <person name="Chambers A.H."/>
        </authorList>
    </citation>
    <scope>NUCLEOTIDE SEQUENCE [LARGE SCALE GENOMIC DNA]</scope>
    <source>
        <tissue evidence="1">Leaf</tissue>
    </source>
</reference>
<dbReference type="OrthoDB" id="261960at2759"/>
<protein>
    <recommendedName>
        <fullName evidence="3">Glycolipid transfer protein domain-containing protein</fullName>
    </recommendedName>
</protein>
<evidence type="ECO:0008006" key="3">
    <source>
        <dbReference type="Google" id="ProtNLM"/>
    </source>
</evidence>
<comment type="caution">
    <text evidence="1">The sequence shown here is derived from an EMBL/GenBank/DDBJ whole genome shotgun (WGS) entry which is preliminary data.</text>
</comment>
<evidence type="ECO:0000313" key="1">
    <source>
        <dbReference type="EMBL" id="KAG0466158.1"/>
    </source>
</evidence>
<organism evidence="1 2">
    <name type="scientific">Vanilla planifolia</name>
    <name type="common">Vanilla</name>
    <dbReference type="NCBI Taxonomy" id="51239"/>
    <lineage>
        <taxon>Eukaryota</taxon>
        <taxon>Viridiplantae</taxon>
        <taxon>Streptophyta</taxon>
        <taxon>Embryophyta</taxon>
        <taxon>Tracheophyta</taxon>
        <taxon>Spermatophyta</taxon>
        <taxon>Magnoliopsida</taxon>
        <taxon>Liliopsida</taxon>
        <taxon>Asparagales</taxon>
        <taxon>Orchidaceae</taxon>
        <taxon>Vanilloideae</taxon>
        <taxon>Vanilleae</taxon>
        <taxon>Vanilla</taxon>
    </lineage>
</organism>
<gene>
    <name evidence="1" type="ORF">HPP92_017738</name>
</gene>
<name>A0A835QC46_VANPL</name>
<proteinExistence type="predicted"/>
<accession>A0A835QC46</accession>
<sequence length="197" mass="21606">MTEPLLLLMQVFWQNGNLHARWSPTRSIRRESCPAMPSISAFEELHELLALAWWRTMGSTMGTRSKDPASMAYAKVFAPHHGWAIGRQLLQESTTLSAFFNKIMNTIEYKHSGKEVQLEAQIGIFCLTGGETSKTLLCTTTGASAGTPSNRNSSCSPSITVSRAKPFSNPRVDPVASMACWHFSQPSPGSRACSSHS</sequence>
<keyword evidence="2" id="KW-1185">Reference proteome</keyword>
<dbReference type="AlphaFoldDB" id="A0A835QC46"/>
<dbReference type="EMBL" id="JADCNL010000009">
    <property type="protein sequence ID" value="KAG0466158.1"/>
    <property type="molecule type" value="Genomic_DNA"/>
</dbReference>
<evidence type="ECO:0000313" key="2">
    <source>
        <dbReference type="Proteomes" id="UP000636800"/>
    </source>
</evidence>